<evidence type="ECO:0000313" key="3">
    <source>
        <dbReference type="Proteomes" id="UP000033649"/>
    </source>
</evidence>
<dbReference type="AlphaFoldDB" id="A0A0F5FNA7"/>
<dbReference type="Gene3D" id="3.40.1690.10">
    <property type="entry name" value="secretion proteins EscU"/>
    <property type="match status" value="1"/>
</dbReference>
<name>A0A0F5FNA7_9HYPH</name>
<dbReference type="GO" id="GO:0009306">
    <property type="term" value="P:protein secretion"/>
    <property type="evidence" value="ECO:0007669"/>
    <property type="project" value="InterPro"/>
</dbReference>
<dbReference type="RefSeq" id="WP_046104366.1">
    <property type="nucleotide sequence ID" value="NZ_JZEY01000054.1"/>
</dbReference>
<evidence type="ECO:0008006" key="4">
    <source>
        <dbReference type="Google" id="ProtNLM"/>
    </source>
</evidence>
<dbReference type="InterPro" id="IPR029025">
    <property type="entry name" value="T3SS_substrate_exporter_C"/>
</dbReference>
<organism evidence="2 3">
    <name type="scientific">Devosia chinhatensis</name>
    <dbReference type="NCBI Taxonomy" id="429727"/>
    <lineage>
        <taxon>Bacteria</taxon>
        <taxon>Pseudomonadati</taxon>
        <taxon>Pseudomonadota</taxon>
        <taxon>Alphaproteobacteria</taxon>
        <taxon>Hyphomicrobiales</taxon>
        <taxon>Devosiaceae</taxon>
        <taxon>Devosia</taxon>
    </lineage>
</organism>
<proteinExistence type="inferred from homology"/>
<dbReference type="GO" id="GO:0005886">
    <property type="term" value="C:plasma membrane"/>
    <property type="evidence" value="ECO:0007669"/>
    <property type="project" value="TreeGrafter"/>
</dbReference>
<accession>A0A0F5FNA7</accession>
<comment type="similarity">
    <text evidence="1">Belongs to the type III secretion exporter family.</text>
</comment>
<comment type="caution">
    <text evidence="2">The sequence shown here is derived from an EMBL/GenBank/DDBJ whole genome shotgun (WGS) entry which is preliminary data.</text>
</comment>
<sequence length="92" mass="9939">MTETPKDPRALAVALHYQQGSQEAPRVVAKGRGLLAEKIVALAEENGVVIETNPVLAEALSGVELDETIPVELYEAMAVVIGYVLRQARKRS</sequence>
<evidence type="ECO:0000256" key="1">
    <source>
        <dbReference type="ARBA" id="ARBA00010690"/>
    </source>
</evidence>
<gene>
    <name evidence="2" type="ORF">VE26_07325</name>
</gene>
<dbReference type="PANTHER" id="PTHR30531">
    <property type="entry name" value="FLAGELLAR BIOSYNTHETIC PROTEIN FLHB"/>
    <property type="match status" value="1"/>
</dbReference>
<dbReference type="Pfam" id="PF01312">
    <property type="entry name" value="Bac_export_2"/>
    <property type="match status" value="1"/>
</dbReference>
<dbReference type="PANTHER" id="PTHR30531:SF12">
    <property type="entry name" value="FLAGELLAR BIOSYNTHETIC PROTEIN FLHB"/>
    <property type="match status" value="1"/>
</dbReference>
<dbReference type="InterPro" id="IPR006135">
    <property type="entry name" value="T3SS_substrate_exporter"/>
</dbReference>
<dbReference type="EMBL" id="JZEY01000054">
    <property type="protein sequence ID" value="KKB09672.1"/>
    <property type="molecule type" value="Genomic_DNA"/>
</dbReference>
<keyword evidence="3" id="KW-1185">Reference proteome</keyword>
<reference evidence="2 3" key="1">
    <citation type="submission" date="2015-03" db="EMBL/GenBank/DDBJ databases">
        <authorList>
            <person name="Hassan Y."/>
            <person name="Lepp D."/>
            <person name="Li X.-Z."/>
            <person name="Zhou T."/>
        </authorList>
    </citation>
    <scope>NUCLEOTIDE SEQUENCE [LARGE SCALE GENOMIC DNA]</scope>
    <source>
        <strain evidence="2 3">IPL18</strain>
    </source>
</reference>
<dbReference type="SUPFAM" id="SSF160544">
    <property type="entry name" value="EscU C-terminal domain-like"/>
    <property type="match status" value="1"/>
</dbReference>
<dbReference type="PATRIC" id="fig|429727.3.peg.1518"/>
<protein>
    <recommendedName>
        <fullName evidence="4">Type III secretion protein</fullName>
    </recommendedName>
</protein>
<dbReference type="OrthoDB" id="5244399at2"/>
<dbReference type="Proteomes" id="UP000033649">
    <property type="component" value="Unassembled WGS sequence"/>
</dbReference>
<dbReference type="STRING" id="429727.VE26_07325"/>
<evidence type="ECO:0000313" key="2">
    <source>
        <dbReference type="EMBL" id="KKB09672.1"/>
    </source>
</evidence>